<comment type="similarity">
    <text evidence="1">Belongs to the LysR transcriptional regulatory family.</text>
</comment>
<dbReference type="InterPro" id="IPR050389">
    <property type="entry name" value="LysR-type_TF"/>
</dbReference>
<evidence type="ECO:0000313" key="8">
    <source>
        <dbReference type="EMBL" id="KAB1082971.1"/>
    </source>
</evidence>
<reference evidence="8 9" key="1">
    <citation type="submission" date="2019-09" db="EMBL/GenBank/DDBJ databases">
        <title>Genome sequencing of Ng87 strain.</title>
        <authorList>
            <person name="Karasev E.S."/>
            <person name="Andronov E."/>
        </authorList>
    </citation>
    <scope>NUCLEOTIDE SEQUENCE [LARGE SCALE GENOMIC DNA]</scope>
    <source>
        <strain evidence="8 9">Ng87</strain>
    </source>
</reference>
<evidence type="ECO:0000256" key="4">
    <source>
        <dbReference type="ARBA" id="ARBA00023125"/>
    </source>
</evidence>
<accession>A0A6A1THF6</accession>
<sequence length="363" mass="39995">MLPRHSYILHRRSKTSSLGGTSLASRPAIRLQEETAVYANINPSIDVRLLRTTYLLLRERNVSKVAVLLGHSQPAVSACLKKAREIFADPLLVRSGQKLVLTERGEEVMASIAAMLEGLLDTLNRSSQFDPGMVHSRMRIAAVNCFGTFLIPPIATSIRSEAPGISVDFFAPSEQSDLIEDLGSGRVDMVIGNWPAPQQSLKSSTLLHCDIACVVQKSNPLAKRGRLLLDDYLDADHVSPTPGSNAVYSPIDGRLAQLGMRRRIAMSVPEYALIPAILAETDLIFTTARPYAEYIVANAPANHLQLVEAPREFDQMNLYLLWHERAHNSGANRWLRNVIRTVARPFDQTLHPAPSAIPLRAAS</sequence>
<feature type="domain" description="HTH lysR-type" evidence="7">
    <location>
        <begin position="45"/>
        <end position="102"/>
    </location>
</feature>
<dbReference type="InterPro" id="IPR005119">
    <property type="entry name" value="LysR_subst-bd"/>
</dbReference>
<dbReference type="PANTHER" id="PTHR30118:SF15">
    <property type="entry name" value="TRANSCRIPTIONAL REGULATORY PROTEIN"/>
    <property type="match status" value="1"/>
</dbReference>
<organism evidence="8 9">
    <name type="scientific">Neorhizobium galegae</name>
    <name type="common">Rhizobium galegae</name>
    <dbReference type="NCBI Taxonomy" id="399"/>
    <lineage>
        <taxon>Bacteria</taxon>
        <taxon>Pseudomonadati</taxon>
        <taxon>Pseudomonadota</taxon>
        <taxon>Alphaproteobacteria</taxon>
        <taxon>Hyphomicrobiales</taxon>
        <taxon>Rhizobiaceae</taxon>
        <taxon>Rhizobium/Agrobacterium group</taxon>
        <taxon>Neorhizobium</taxon>
    </lineage>
</organism>
<comment type="caution">
    <text evidence="8">The sequence shown here is derived from an EMBL/GenBank/DDBJ whole genome shotgun (WGS) entry which is preliminary data.</text>
</comment>
<evidence type="ECO:0000256" key="2">
    <source>
        <dbReference type="ARBA" id="ARBA00022458"/>
    </source>
</evidence>
<proteinExistence type="inferred from homology"/>
<protein>
    <submittedName>
        <fullName evidence="8">LysR family transcriptional regulator</fullName>
    </submittedName>
</protein>
<dbReference type="InterPro" id="IPR036390">
    <property type="entry name" value="WH_DNA-bd_sf"/>
</dbReference>
<keyword evidence="2" id="KW-0536">Nodulation</keyword>
<dbReference type="PROSITE" id="PS50931">
    <property type="entry name" value="HTH_LYSR"/>
    <property type="match status" value="1"/>
</dbReference>
<dbReference type="InterPro" id="IPR036388">
    <property type="entry name" value="WH-like_DNA-bd_sf"/>
</dbReference>
<dbReference type="SUPFAM" id="SSF53850">
    <property type="entry name" value="Periplasmic binding protein-like II"/>
    <property type="match status" value="1"/>
</dbReference>
<dbReference type="AlphaFoldDB" id="A0A6A1THF6"/>
<gene>
    <name evidence="8" type="ORF">F4V91_25190</name>
</gene>
<dbReference type="Pfam" id="PF00126">
    <property type="entry name" value="HTH_1"/>
    <property type="match status" value="1"/>
</dbReference>
<keyword evidence="5" id="KW-0010">Activator</keyword>
<evidence type="ECO:0000256" key="1">
    <source>
        <dbReference type="ARBA" id="ARBA00009437"/>
    </source>
</evidence>
<keyword evidence="6" id="KW-0804">Transcription</keyword>
<dbReference type="Gene3D" id="3.40.190.10">
    <property type="entry name" value="Periplasmic binding protein-like II"/>
    <property type="match status" value="2"/>
</dbReference>
<dbReference type="Pfam" id="PF03466">
    <property type="entry name" value="LysR_substrate"/>
    <property type="match status" value="1"/>
</dbReference>
<dbReference type="Proteomes" id="UP000386575">
    <property type="component" value="Unassembled WGS sequence"/>
</dbReference>
<evidence type="ECO:0000256" key="6">
    <source>
        <dbReference type="ARBA" id="ARBA00023163"/>
    </source>
</evidence>
<dbReference type="SUPFAM" id="SSF46785">
    <property type="entry name" value="Winged helix' DNA-binding domain"/>
    <property type="match status" value="1"/>
</dbReference>
<dbReference type="GO" id="GO:0003677">
    <property type="term" value="F:DNA binding"/>
    <property type="evidence" value="ECO:0007669"/>
    <property type="project" value="UniProtKB-KW"/>
</dbReference>
<dbReference type="EMBL" id="VZUL01000003">
    <property type="protein sequence ID" value="KAB1082971.1"/>
    <property type="molecule type" value="Genomic_DNA"/>
</dbReference>
<evidence type="ECO:0000256" key="5">
    <source>
        <dbReference type="ARBA" id="ARBA00023159"/>
    </source>
</evidence>
<keyword evidence="3" id="KW-0805">Transcription regulation</keyword>
<evidence type="ECO:0000259" key="7">
    <source>
        <dbReference type="PROSITE" id="PS50931"/>
    </source>
</evidence>
<dbReference type="Gene3D" id="1.10.10.10">
    <property type="entry name" value="Winged helix-like DNA-binding domain superfamily/Winged helix DNA-binding domain"/>
    <property type="match status" value="1"/>
</dbReference>
<evidence type="ECO:0000256" key="3">
    <source>
        <dbReference type="ARBA" id="ARBA00023015"/>
    </source>
</evidence>
<evidence type="ECO:0000313" key="9">
    <source>
        <dbReference type="Proteomes" id="UP000386575"/>
    </source>
</evidence>
<name>A0A6A1THF6_NEOGA</name>
<dbReference type="InterPro" id="IPR000847">
    <property type="entry name" value="LysR_HTH_N"/>
</dbReference>
<dbReference type="PANTHER" id="PTHR30118">
    <property type="entry name" value="HTH-TYPE TRANSCRIPTIONAL REGULATOR LEUO-RELATED"/>
    <property type="match status" value="1"/>
</dbReference>
<keyword evidence="4" id="KW-0238">DNA-binding</keyword>
<dbReference type="GO" id="GO:0003700">
    <property type="term" value="F:DNA-binding transcription factor activity"/>
    <property type="evidence" value="ECO:0007669"/>
    <property type="project" value="InterPro"/>
</dbReference>